<feature type="domain" description="Tr-type G" evidence="15">
    <location>
        <begin position="173"/>
        <end position="405"/>
    </location>
</feature>
<keyword evidence="9" id="KW-0342">GTP-binding</keyword>
<evidence type="ECO:0000256" key="9">
    <source>
        <dbReference type="ARBA" id="ARBA00023134"/>
    </source>
</evidence>
<accession>A0ABR2VVH4</accession>
<dbReference type="InterPro" id="IPR000795">
    <property type="entry name" value="T_Tr_GTP-bd_dom"/>
</dbReference>
<evidence type="ECO:0000256" key="11">
    <source>
        <dbReference type="ARBA" id="ARBA00030210"/>
    </source>
</evidence>
<organism evidence="16 17">
    <name type="scientific">Basidiobolus ranarum</name>
    <dbReference type="NCBI Taxonomy" id="34480"/>
    <lineage>
        <taxon>Eukaryota</taxon>
        <taxon>Fungi</taxon>
        <taxon>Fungi incertae sedis</taxon>
        <taxon>Zoopagomycota</taxon>
        <taxon>Entomophthoromycotina</taxon>
        <taxon>Basidiobolomycetes</taxon>
        <taxon>Basidiobolales</taxon>
        <taxon>Basidiobolaceae</taxon>
        <taxon>Basidiobolus</taxon>
    </lineage>
</organism>
<evidence type="ECO:0000256" key="6">
    <source>
        <dbReference type="ARBA" id="ARBA00022737"/>
    </source>
</evidence>
<dbReference type="SUPFAM" id="SSF50447">
    <property type="entry name" value="Translation proteins"/>
    <property type="match status" value="1"/>
</dbReference>
<feature type="region of interest" description="Disordered" evidence="14">
    <location>
        <begin position="21"/>
        <end position="152"/>
    </location>
</feature>
<evidence type="ECO:0000259" key="15">
    <source>
        <dbReference type="PROSITE" id="PS51722"/>
    </source>
</evidence>
<keyword evidence="4" id="KW-0963">Cytoplasm</keyword>
<keyword evidence="6" id="KW-0677">Repeat</keyword>
<dbReference type="InterPro" id="IPR004161">
    <property type="entry name" value="EFTu-like_2"/>
</dbReference>
<dbReference type="PRINTS" id="PR01343">
    <property type="entry name" value="YEASTERF"/>
</dbReference>
<dbReference type="PRINTS" id="PR00315">
    <property type="entry name" value="ELONGATNFCT"/>
</dbReference>
<dbReference type="InterPro" id="IPR027417">
    <property type="entry name" value="P-loop_NTPase"/>
</dbReference>
<evidence type="ECO:0000256" key="7">
    <source>
        <dbReference type="ARBA" id="ARBA00022741"/>
    </source>
</evidence>
<evidence type="ECO:0000256" key="10">
    <source>
        <dbReference type="ARBA" id="ARBA00029585"/>
    </source>
</evidence>
<dbReference type="InterPro" id="IPR054696">
    <property type="entry name" value="GTP-eEF1A_C"/>
</dbReference>
<dbReference type="InterPro" id="IPR003285">
    <property type="entry name" value="Sup35"/>
</dbReference>
<evidence type="ECO:0000256" key="8">
    <source>
        <dbReference type="ARBA" id="ARBA00022917"/>
    </source>
</evidence>
<dbReference type="PANTHER" id="PTHR23115">
    <property type="entry name" value="TRANSLATION FACTOR"/>
    <property type="match status" value="1"/>
</dbReference>
<comment type="similarity">
    <text evidence="2">Belongs to the TRAFAC class translation factor GTPase superfamily. Classic translation factor GTPase family. EF-Tu/EF-1A subfamily.</text>
</comment>
<dbReference type="Gene3D" id="2.40.30.10">
    <property type="entry name" value="Translation factors"/>
    <property type="match status" value="2"/>
</dbReference>
<evidence type="ECO:0000256" key="12">
    <source>
        <dbReference type="ARBA" id="ARBA00030845"/>
    </source>
</evidence>
<reference evidence="16 17" key="1">
    <citation type="submission" date="2023-04" db="EMBL/GenBank/DDBJ databases">
        <title>Genome of Basidiobolus ranarum AG-B5.</title>
        <authorList>
            <person name="Stajich J.E."/>
            <person name="Carter-House D."/>
            <person name="Gryganskyi A."/>
        </authorList>
    </citation>
    <scope>NUCLEOTIDE SEQUENCE [LARGE SCALE GENOMIC DNA]</scope>
    <source>
        <strain evidence="16 17">AG-B5</strain>
    </source>
</reference>
<dbReference type="PROSITE" id="PS51722">
    <property type="entry name" value="G_TR_2"/>
    <property type="match status" value="1"/>
</dbReference>
<dbReference type="InterPro" id="IPR050100">
    <property type="entry name" value="TRAFAC_GTPase_members"/>
</dbReference>
<dbReference type="InterPro" id="IPR009001">
    <property type="entry name" value="Transl_elong_EF1A/Init_IF2_C"/>
</dbReference>
<evidence type="ECO:0000256" key="5">
    <source>
        <dbReference type="ARBA" id="ARBA00022553"/>
    </source>
</evidence>
<proteinExistence type="inferred from homology"/>
<evidence type="ECO:0000256" key="13">
    <source>
        <dbReference type="ARBA" id="ARBA00031881"/>
    </source>
</evidence>
<evidence type="ECO:0000256" key="3">
    <source>
        <dbReference type="ARBA" id="ARBA00015765"/>
    </source>
</evidence>
<dbReference type="CDD" id="cd03704">
    <property type="entry name" value="eRF3_C_III"/>
    <property type="match status" value="1"/>
</dbReference>
<dbReference type="Pfam" id="PF00009">
    <property type="entry name" value="GTP_EFTU"/>
    <property type="match status" value="1"/>
</dbReference>
<dbReference type="SUPFAM" id="SSF50465">
    <property type="entry name" value="EF-Tu/eEF-1alpha/eIF2-gamma C-terminal domain"/>
    <property type="match status" value="1"/>
</dbReference>
<evidence type="ECO:0000256" key="14">
    <source>
        <dbReference type="SAM" id="MobiDB-lite"/>
    </source>
</evidence>
<evidence type="ECO:0000313" key="17">
    <source>
        <dbReference type="Proteomes" id="UP001479436"/>
    </source>
</evidence>
<dbReference type="Gene3D" id="3.40.50.300">
    <property type="entry name" value="P-loop containing nucleotide triphosphate hydrolases"/>
    <property type="match status" value="1"/>
</dbReference>
<keyword evidence="7" id="KW-0547">Nucleotide-binding</keyword>
<evidence type="ECO:0000256" key="1">
    <source>
        <dbReference type="ARBA" id="ARBA00004496"/>
    </source>
</evidence>
<dbReference type="CDD" id="cd01883">
    <property type="entry name" value="EF1_alpha"/>
    <property type="match status" value="1"/>
</dbReference>
<dbReference type="CDD" id="cd04089">
    <property type="entry name" value="eRF3_II"/>
    <property type="match status" value="1"/>
</dbReference>
<dbReference type="EMBL" id="JASJQH010007593">
    <property type="protein sequence ID" value="KAK9704048.1"/>
    <property type="molecule type" value="Genomic_DNA"/>
</dbReference>
<comment type="caution">
    <text evidence="16">The sequence shown here is derived from an EMBL/GenBank/DDBJ whole genome shotgun (WGS) entry which is preliminary data.</text>
</comment>
<dbReference type="Pfam" id="PF22594">
    <property type="entry name" value="GTP-eEF1A_C"/>
    <property type="match status" value="1"/>
</dbReference>
<keyword evidence="5" id="KW-0597">Phosphoprotein</keyword>
<evidence type="ECO:0000256" key="2">
    <source>
        <dbReference type="ARBA" id="ARBA00007249"/>
    </source>
</evidence>
<comment type="subcellular location">
    <subcellularLocation>
        <location evidence="1">Cytoplasm</location>
    </subcellularLocation>
</comment>
<keyword evidence="8" id="KW-0648">Protein biosynthesis</keyword>
<dbReference type="Proteomes" id="UP001479436">
    <property type="component" value="Unassembled WGS sequence"/>
</dbReference>
<dbReference type="InterPro" id="IPR009000">
    <property type="entry name" value="Transl_B-barrel_sf"/>
</dbReference>
<evidence type="ECO:0000256" key="4">
    <source>
        <dbReference type="ARBA" id="ARBA00022490"/>
    </source>
</evidence>
<evidence type="ECO:0000313" key="16">
    <source>
        <dbReference type="EMBL" id="KAK9704048.1"/>
    </source>
</evidence>
<dbReference type="SUPFAM" id="SSF52540">
    <property type="entry name" value="P-loop containing nucleoside triphosphate hydrolases"/>
    <property type="match status" value="1"/>
</dbReference>
<dbReference type="Pfam" id="PF03144">
    <property type="entry name" value="GTP_EFTU_D2"/>
    <property type="match status" value="1"/>
</dbReference>
<name>A0ABR2VVH4_9FUNG</name>
<protein>
    <recommendedName>
        <fullName evidence="3">Eukaryotic peptide chain release factor GTP-binding subunit</fullName>
    </recommendedName>
    <alternativeName>
        <fullName evidence="13">ERF-3</fullName>
    </alternativeName>
    <alternativeName>
        <fullName evidence="12">ERF2</fullName>
    </alternativeName>
    <alternativeName>
        <fullName evidence="10">Polypeptide release factor 3</fullName>
    </alternativeName>
    <alternativeName>
        <fullName evidence="11">Translation release factor 3</fullName>
    </alternativeName>
</protein>
<keyword evidence="17" id="KW-1185">Reference proteome</keyword>
<sequence>MSGNNNGNDVPSSFSKLTLNAGASEFKPNPKAREFVPTWMPKPSAPAKAVSLSIGGSKPESEAPAKAVSLSIGGSKPESEAPAKAVSLSIGGSKPESEAPAKAVSLSLGSSEPQVAPEAPKVEAPKVEEAKPEPPKAEAPKPKVEAPKPKAPEVAEIAEQDKEDELLLDEHFKEHVNVIFIGHVDAGKSTMGGNILFLTGMVDKRTMEKYEREAKEQNRESWYLSWALDTNAEERNKGKTVECGRAFIETDKRRYTILDAPGHKNFVPSMIGGASQADLGVLVISARKGEFETGFERGGQTREHAVLAKTSGVRRLIVVINKMDDPTVAWSKERYDECVTKLTPFLKQSGYNPKTDLDFMPVSGYTGANIKDRASPDVCPWYSGPSLLELLDNMQTIERKVNSPLMMPITEKYKDMGTIVVGKIESGKIRKGQSILLMPNKKSAEISAIYSEEDEVELAICGDNVRIRLRGVEEEEISVGFVMCDPKKPVHCVSAFEAQLAILEHKSIICAGYNAVLHVHASVEEASLSALLHLIDKKTGRKSKRPPQFVKKGQKLIARIETSVPVCVEVFDDYPQLGRFTLRDEGKTIAIGKITKLVDVDPSA</sequence>
<feature type="compositionally biased region" description="Basic and acidic residues" evidence="14">
    <location>
        <begin position="120"/>
        <end position="152"/>
    </location>
</feature>
<gene>
    <name evidence="16" type="primary">SUP35</name>
    <name evidence="16" type="ORF">K7432_010423</name>
</gene>